<protein>
    <submittedName>
        <fullName evidence="3">Uncharacterized protein</fullName>
    </submittedName>
</protein>
<evidence type="ECO:0000313" key="3">
    <source>
        <dbReference type="WBParaSite" id="HCON_00050450-00001"/>
    </source>
</evidence>
<sequence>MEQWTLEDLAGPLQHRGRHRGEGKTCQSSPRRHGECYQRRADGIEGGCRHADTPGHELSGHRY</sequence>
<evidence type="ECO:0000256" key="1">
    <source>
        <dbReference type="SAM" id="MobiDB-lite"/>
    </source>
</evidence>
<name>A0A7I4Y5A8_HAECO</name>
<organism evidence="2 3">
    <name type="scientific">Haemonchus contortus</name>
    <name type="common">Barber pole worm</name>
    <dbReference type="NCBI Taxonomy" id="6289"/>
    <lineage>
        <taxon>Eukaryota</taxon>
        <taxon>Metazoa</taxon>
        <taxon>Ecdysozoa</taxon>
        <taxon>Nematoda</taxon>
        <taxon>Chromadorea</taxon>
        <taxon>Rhabditida</taxon>
        <taxon>Rhabditina</taxon>
        <taxon>Rhabditomorpha</taxon>
        <taxon>Strongyloidea</taxon>
        <taxon>Trichostrongylidae</taxon>
        <taxon>Haemonchus</taxon>
    </lineage>
</organism>
<dbReference type="WBParaSite" id="HCON_00050450-00001">
    <property type="protein sequence ID" value="HCON_00050450-00001"/>
    <property type="gene ID" value="HCON_00050450"/>
</dbReference>
<keyword evidence="2" id="KW-1185">Reference proteome</keyword>
<dbReference type="AlphaFoldDB" id="A0A7I4Y5A8"/>
<feature type="region of interest" description="Disordered" evidence="1">
    <location>
        <begin position="1"/>
        <end position="34"/>
    </location>
</feature>
<dbReference type="Proteomes" id="UP000025227">
    <property type="component" value="Unplaced"/>
</dbReference>
<accession>A0A7I4Y5A8</accession>
<proteinExistence type="predicted"/>
<evidence type="ECO:0000313" key="2">
    <source>
        <dbReference type="Proteomes" id="UP000025227"/>
    </source>
</evidence>
<reference evidence="3" key="1">
    <citation type="submission" date="2020-12" db="UniProtKB">
        <authorList>
            <consortium name="WormBaseParasite"/>
        </authorList>
    </citation>
    <scope>IDENTIFICATION</scope>
    <source>
        <strain evidence="3">MHco3</strain>
    </source>
</reference>